<keyword evidence="2" id="KW-1185">Reference proteome</keyword>
<dbReference type="InterPro" id="IPR018777">
    <property type="entry name" value="Replication_initiator_prot_A"/>
</dbReference>
<comment type="caution">
    <text evidence="1">The sequence shown here is derived from an EMBL/GenBank/DDBJ whole genome shotgun (WGS) entry which is preliminary data.</text>
</comment>
<name>A0A512E252_9PROT</name>
<accession>A0A512E252</accession>
<sequence>MAYNFFPLSKEAKPHPIRYDDGKVAIEVRGEDIATIYDKEILIYVVSLMSQRVERGEDVGRQFSFTAGDFFRVAGLSDGSGSYERIEGALGRLQGTQIRTNIVTGGERTREWFSWLDSAKVTYRKRKDKDGEIIERMEKITVTLCEWLWRAIKIDDAKFVYDPKFFELRPLEKRLYEIARAHCGRGGFRMWLDKLQVRVGSEDTQRKFRMNLKQISDRKKPLPGYAFTLIDRQVLNTAPRRGRPAKRTMVVFYRQDASIMETLNNADTLDLVE</sequence>
<gene>
    <name evidence="1" type="ORF">SAE02_69560</name>
</gene>
<protein>
    <submittedName>
        <fullName evidence="1">Uncharacterized protein</fullName>
    </submittedName>
</protein>
<dbReference type="Proteomes" id="UP000321523">
    <property type="component" value="Unassembled WGS sequence"/>
</dbReference>
<dbReference type="Pfam" id="PF10134">
    <property type="entry name" value="RPA"/>
    <property type="match status" value="1"/>
</dbReference>
<dbReference type="EMBL" id="BJYZ01000051">
    <property type="protein sequence ID" value="GEO42808.1"/>
    <property type="molecule type" value="Genomic_DNA"/>
</dbReference>
<evidence type="ECO:0000313" key="2">
    <source>
        <dbReference type="Proteomes" id="UP000321523"/>
    </source>
</evidence>
<reference evidence="1 2" key="1">
    <citation type="submission" date="2019-07" db="EMBL/GenBank/DDBJ databases">
        <title>Whole genome shotgun sequence of Skermanella aerolata NBRC 106429.</title>
        <authorList>
            <person name="Hosoyama A."/>
            <person name="Uohara A."/>
            <person name="Ohji S."/>
            <person name="Ichikawa N."/>
        </authorList>
    </citation>
    <scope>NUCLEOTIDE SEQUENCE [LARGE SCALE GENOMIC DNA]</scope>
    <source>
        <strain evidence="1 2">NBRC 106429</strain>
    </source>
</reference>
<dbReference type="AlphaFoldDB" id="A0A512E252"/>
<proteinExistence type="predicted"/>
<evidence type="ECO:0000313" key="1">
    <source>
        <dbReference type="EMBL" id="GEO42808.1"/>
    </source>
</evidence>
<organism evidence="1 2">
    <name type="scientific">Skermanella aerolata</name>
    <dbReference type="NCBI Taxonomy" id="393310"/>
    <lineage>
        <taxon>Bacteria</taxon>
        <taxon>Pseudomonadati</taxon>
        <taxon>Pseudomonadota</taxon>
        <taxon>Alphaproteobacteria</taxon>
        <taxon>Rhodospirillales</taxon>
        <taxon>Azospirillaceae</taxon>
        <taxon>Skermanella</taxon>
    </lineage>
</organism>